<dbReference type="EMBL" id="JAUOEL010000008">
    <property type="protein sequence ID" value="MDO5976529.1"/>
    <property type="molecule type" value="Genomic_DNA"/>
</dbReference>
<dbReference type="InterPro" id="IPR036388">
    <property type="entry name" value="WH-like_DNA-bd_sf"/>
</dbReference>
<comment type="similarity">
    <text evidence="1">Belongs to the sigma-70 factor family. ECF subfamily.</text>
</comment>
<keyword evidence="8" id="KW-1185">Reference proteome</keyword>
<dbReference type="SUPFAM" id="SSF88946">
    <property type="entry name" value="Sigma2 domain of RNA polymerase sigma factors"/>
    <property type="match status" value="1"/>
</dbReference>
<name>A0ABT8WTV6_9FLAO</name>
<keyword evidence="3" id="KW-0731">Sigma factor</keyword>
<dbReference type="RefSeq" id="WP_303303832.1">
    <property type="nucleotide sequence ID" value="NZ_BAABDA010000007.1"/>
</dbReference>
<evidence type="ECO:0000256" key="1">
    <source>
        <dbReference type="ARBA" id="ARBA00010641"/>
    </source>
</evidence>
<sequence>MDQSKEYELTLKEYENFFNRRYKSLCLFANEYVNDLDDSEDIVQNVFIKVWEDKVSFKSKDKIESFFYTAVKNKSLDFLRSKYVKNVNTYPLEDLEALQTENYNLPEAVILETSDIIERELKALPSKAAKAIRLSIENYKNKEIAEEMNISIHTVKSYKKESYQKLRKTLSFLRIV</sequence>
<dbReference type="Pfam" id="PF08281">
    <property type="entry name" value="Sigma70_r4_2"/>
    <property type="match status" value="1"/>
</dbReference>
<accession>A0ABT8WTV6</accession>
<reference evidence="7" key="1">
    <citation type="submission" date="2023-07" db="EMBL/GenBank/DDBJ databases">
        <title>Two novel species in the genus Flavivirga.</title>
        <authorList>
            <person name="Kwon K."/>
        </authorList>
    </citation>
    <scope>NUCLEOTIDE SEQUENCE</scope>
    <source>
        <strain evidence="7">KACC 14158</strain>
    </source>
</reference>
<protein>
    <submittedName>
        <fullName evidence="7">Sigma-70 family RNA polymerase sigma factor</fullName>
    </submittedName>
</protein>
<dbReference type="PANTHER" id="PTHR43133:SF46">
    <property type="entry name" value="RNA POLYMERASE SIGMA-70 FACTOR ECF SUBFAMILY"/>
    <property type="match status" value="1"/>
</dbReference>
<dbReference type="InterPro" id="IPR013249">
    <property type="entry name" value="RNA_pol_sigma70_r4_t2"/>
</dbReference>
<dbReference type="PANTHER" id="PTHR43133">
    <property type="entry name" value="RNA POLYMERASE ECF-TYPE SIGMA FACTO"/>
    <property type="match status" value="1"/>
</dbReference>
<evidence type="ECO:0000313" key="8">
    <source>
        <dbReference type="Proteomes" id="UP001176806"/>
    </source>
</evidence>
<evidence type="ECO:0000256" key="4">
    <source>
        <dbReference type="ARBA" id="ARBA00023163"/>
    </source>
</evidence>
<proteinExistence type="inferred from homology"/>
<dbReference type="InterPro" id="IPR014284">
    <property type="entry name" value="RNA_pol_sigma-70_dom"/>
</dbReference>
<feature type="domain" description="RNA polymerase sigma factor 70 region 4 type 2" evidence="6">
    <location>
        <begin position="115"/>
        <end position="166"/>
    </location>
</feature>
<dbReference type="InterPro" id="IPR039425">
    <property type="entry name" value="RNA_pol_sigma-70-like"/>
</dbReference>
<keyword evidence="4" id="KW-0804">Transcription</keyword>
<organism evidence="7 8">
    <name type="scientific">Flavivirga jejuensis</name>
    <dbReference type="NCBI Taxonomy" id="870487"/>
    <lineage>
        <taxon>Bacteria</taxon>
        <taxon>Pseudomonadati</taxon>
        <taxon>Bacteroidota</taxon>
        <taxon>Flavobacteriia</taxon>
        <taxon>Flavobacteriales</taxon>
        <taxon>Flavobacteriaceae</taxon>
        <taxon>Flavivirga</taxon>
    </lineage>
</organism>
<dbReference type="Pfam" id="PF04542">
    <property type="entry name" value="Sigma70_r2"/>
    <property type="match status" value="1"/>
</dbReference>
<dbReference type="SUPFAM" id="SSF88659">
    <property type="entry name" value="Sigma3 and sigma4 domains of RNA polymerase sigma factors"/>
    <property type="match status" value="1"/>
</dbReference>
<dbReference type="InterPro" id="IPR013325">
    <property type="entry name" value="RNA_pol_sigma_r2"/>
</dbReference>
<feature type="domain" description="RNA polymerase sigma-70 region 2" evidence="5">
    <location>
        <begin position="20"/>
        <end position="82"/>
    </location>
</feature>
<evidence type="ECO:0000256" key="3">
    <source>
        <dbReference type="ARBA" id="ARBA00023082"/>
    </source>
</evidence>
<dbReference type="Gene3D" id="1.10.10.10">
    <property type="entry name" value="Winged helix-like DNA-binding domain superfamily/Winged helix DNA-binding domain"/>
    <property type="match status" value="1"/>
</dbReference>
<dbReference type="InterPro" id="IPR013324">
    <property type="entry name" value="RNA_pol_sigma_r3/r4-like"/>
</dbReference>
<dbReference type="Proteomes" id="UP001176806">
    <property type="component" value="Unassembled WGS sequence"/>
</dbReference>
<dbReference type="Gene3D" id="1.10.1740.10">
    <property type="match status" value="1"/>
</dbReference>
<dbReference type="NCBIfam" id="TIGR02937">
    <property type="entry name" value="sigma70-ECF"/>
    <property type="match status" value="1"/>
</dbReference>
<evidence type="ECO:0000256" key="2">
    <source>
        <dbReference type="ARBA" id="ARBA00023015"/>
    </source>
</evidence>
<evidence type="ECO:0000259" key="6">
    <source>
        <dbReference type="Pfam" id="PF08281"/>
    </source>
</evidence>
<keyword evidence="2" id="KW-0805">Transcription regulation</keyword>
<comment type="caution">
    <text evidence="7">The sequence shown here is derived from an EMBL/GenBank/DDBJ whole genome shotgun (WGS) entry which is preliminary data.</text>
</comment>
<dbReference type="InterPro" id="IPR007627">
    <property type="entry name" value="RNA_pol_sigma70_r2"/>
</dbReference>
<gene>
    <name evidence="7" type="ORF">Q4Q40_20200</name>
</gene>
<evidence type="ECO:0000259" key="5">
    <source>
        <dbReference type="Pfam" id="PF04542"/>
    </source>
</evidence>
<evidence type="ECO:0000313" key="7">
    <source>
        <dbReference type="EMBL" id="MDO5976529.1"/>
    </source>
</evidence>